<reference evidence="2" key="1">
    <citation type="journal article" date="2023" name="Hortic. Res.">
        <title>A chromosome-level phased genome enabling allele-level studies in sweet orange: a case study on citrus Huanglongbing tolerance.</title>
        <authorList>
            <person name="Wu B."/>
            <person name="Yu Q."/>
            <person name="Deng Z."/>
            <person name="Duan Y."/>
            <person name="Luo F."/>
            <person name="Gmitter F. Jr."/>
        </authorList>
    </citation>
    <scope>NUCLEOTIDE SEQUENCE [LARGE SCALE GENOMIC DNA]</scope>
    <source>
        <strain evidence="2">cv. Valencia</strain>
    </source>
</reference>
<evidence type="ECO:0000313" key="2">
    <source>
        <dbReference type="Proteomes" id="UP000829398"/>
    </source>
</evidence>
<evidence type="ECO:0000313" key="1">
    <source>
        <dbReference type="EMBL" id="KAH9780499.1"/>
    </source>
</evidence>
<gene>
    <name evidence="1" type="ORF">KPL71_008103</name>
</gene>
<proteinExistence type="predicted"/>
<organism evidence="1 2">
    <name type="scientific">Citrus sinensis</name>
    <name type="common">Sweet orange</name>
    <name type="synonym">Citrus aurantium var. sinensis</name>
    <dbReference type="NCBI Taxonomy" id="2711"/>
    <lineage>
        <taxon>Eukaryota</taxon>
        <taxon>Viridiplantae</taxon>
        <taxon>Streptophyta</taxon>
        <taxon>Embryophyta</taxon>
        <taxon>Tracheophyta</taxon>
        <taxon>Spermatophyta</taxon>
        <taxon>Magnoliopsida</taxon>
        <taxon>eudicotyledons</taxon>
        <taxon>Gunneridae</taxon>
        <taxon>Pentapetalae</taxon>
        <taxon>rosids</taxon>
        <taxon>malvids</taxon>
        <taxon>Sapindales</taxon>
        <taxon>Rutaceae</taxon>
        <taxon>Aurantioideae</taxon>
        <taxon>Citrus</taxon>
    </lineage>
</organism>
<name>A0ACB8M4X8_CITSI</name>
<dbReference type="EMBL" id="CM039172">
    <property type="protein sequence ID" value="KAH9780499.1"/>
    <property type="molecule type" value="Genomic_DNA"/>
</dbReference>
<comment type="caution">
    <text evidence="1">The sequence shown here is derived from an EMBL/GenBank/DDBJ whole genome shotgun (WGS) entry which is preliminary data.</text>
</comment>
<dbReference type="Proteomes" id="UP000829398">
    <property type="component" value="Chromosome 3"/>
</dbReference>
<keyword evidence="2" id="KW-1185">Reference proteome</keyword>
<protein>
    <submittedName>
        <fullName evidence="1">Uncharacterized protein</fullName>
    </submittedName>
</protein>
<sequence length="815" mass="93141">MAKSKPEKKKNHEKKCNNQKDKADKKKKKMMCYFCQREGHYIKDYFEKKKLEKNQKESSGKAAIVSKDEGDSEGADVLIAAERQPTEEWILDSGCSFHMSPNKQLFKTFEKVDTGKVLLGNNLACKVAGIGTVTITMHDGVDRELRSVRYVPELRRNLISLGTVDQSGCSIKAENGRFAGDLDNRRSTTSFVFTMYGGAVSWKASLQSVVALSTTEAEYIGLTEAVKEAKWIRGIISELGLIQDTIPIYCDSSSAIQLSRNSKYDERTKHVDVRCTDKTNTTVKFRNSLSLIGVRSLYFGTEPRYSVCIVSCSSSFFSGYILCVTCACIFWVRHHLLQDWFDSLGQYRQLQFIQLSDISQGLAILQDQFIGEPSAIFEAARRDYLNMKCCSLNTKDLHYHYKQMSLLYYKLNGFNDATLRHVFLASLPEELQPEIQRQLAAHKLNIDTLSLGKLFQIALGCLDKLCEQKKFFQELIKDKEPFRSACKKPYLAIKCKDPKKCDCAPKKKSHFKKSIFPFPPKKRRNKQFCFFRKRQSHSKDFPNMKKSRCFICKKKGHFAKDCPVKPHKAIKLIQHLESTIDFSPTTDQIEHLFSEQEEPTDDTVFPLSTESSDLDSSDFDPIYTVQPSSILVHDRTIPIPFVKIQIISSKYHKPITAIGFLDTGTHDEHHKLLQQFFHIIQEHGIMISDKKSTIATTSVDFLGMKIQDGHYQPGPHIAQELLHFPESNFTKKQVKQFLGIINYIRDFLPHVNYHTSKLSELLKKNPPFWSEIHTDAVKQLKQIAQNPPPLKLITDGKRIVQTDASDESWGAILLE</sequence>
<accession>A0ACB8M4X8</accession>